<evidence type="ECO:0000256" key="9">
    <source>
        <dbReference type="ARBA" id="ARBA00023136"/>
    </source>
</evidence>
<accession>A0A6P7TM90</accession>
<evidence type="ECO:0000256" key="8">
    <source>
        <dbReference type="ARBA" id="ARBA00023034"/>
    </source>
</evidence>
<dbReference type="InterPro" id="IPR002659">
    <property type="entry name" value="Glyco_trans_31"/>
</dbReference>
<dbReference type="PANTHER" id="PTHR11214">
    <property type="entry name" value="BETA-1,3-N-ACETYLGLUCOSAMINYLTRANSFERASE"/>
    <property type="match status" value="1"/>
</dbReference>
<dbReference type="GO" id="GO:0000139">
    <property type="term" value="C:Golgi membrane"/>
    <property type="evidence" value="ECO:0007669"/>
    <property type="project" value="UniProtKB-SubCell"/>
</dbReference>
<evidence type="ECO:0000256" key="1">
    <source>
        <dbReference type="ARBA" id="ARBA00004323"/>
    </source>
</evidence>
<comment type="similarity">
    <text evidence="2 11">Belongs to the glycosyltransferase 31 family.</text>
</comment>
<keyword evidence="7" id="KW-1133">Transmembrane helix</keyword>
<proteinExistence type="inferred from homology"/>
<keyword evidence="8 11" id="KW-0333">Golgi apparatus</keyword>
<organism evidence="12 13">
    <name type="scientific">Octopus sinensis</name>
    <name type="common">East Asian common octopus</name>
    <dbReference type="NCBI Taxonomy" id="2607531"/>
    <lineage>
        <taxon>Eukaryota</taxon>
        <taxon>Metazoa</taxon>
        <taxon>Spiralia</taxon>
        <taxon>Lophotrochozoa</taxon>
        <taxon>Mollusca</taxon>
        <taxon>Cephalopoda</taxon>
        <taxon>Coleoidea</taxon>
        <taxon>Octopodiformes</taxon>
        <taxon>Octopoda</taxon>
        <taxon>Incirrata</taxon>
        <taxon>Octopodidae</taxon>
        <taxon>Octopus</taxon>
    </lineage>
</organism>
<dbReference type="AlphaFoldDB" id="A0A6P7TM90"/>
<protein>
    <recommendedName>
        <fullName evidence="11">Hexosyltransferase</fullName>
        <ecNumber evidence="11">2.4.1.-</ecNumber>
    </recommendedName>
</protein>
<dbReference type="KEGG" id="osn:115224368"/>
<evidence type="ECO:0000313" key="12">
    <source>
        <dbReference type="Proteomes" id="UP000515154"/>
    </source>
</evidence>
<gene>
    <name evidence="13" type="primary">LOC115224368</name>
</gene>
<evidence type="ECO:0000256" key="3">
    <source>
        <dbReference type="ARBA" id="ARBA00022676"/>
    </source>
</evidence>
<evidence type="ECO:0000256" key="6">
    <source>
        <dbReference type="ARBA" id="ARBA00022968"/>
    </source>
</evidence>
<keyword evidence="9" id="KW-0472">Membrane</keyword>
<evidence type="ECO:0000256" key="11">
    <source>
        <dbReference type="RuleBase" id="RU363063"/>
    </source>
</evidence>
<dbReference type="GO" id="GO:0016758">
    <property type="term" value="F:hexosyltransferase activity"/>
    <property type="evidence" value="ECO:0007669"/>
    <property type="project" value="InterPro"/>
</dbReference>
<dbReference type="RefSeq" id="XP_029651110.1">
    <property type="nucleotide sequence ID" value="XM_029795250.2"/>
</dbReference>
<keyword evidence="4" id="KW-0808">Transferase</keyword>
<evidence type="ECO:0000256" key="2">
    <source>
        <dbReference type="ARBA" id="ARBA00008661"/>
    </source>
</evidence>
<keyword evidence="12" id="KW-1185">Reference proteome</keyword>
<evidence type="ECO:0000256" key="7">
    <source>
        <dbReference type="ARBA" id="ARBA00022989"/>
    </source>
</evidence>
<dbReference type="EC" id="2.4.1.-" evidence="11"/>
<dbReference type="Gene3D" id="3.90.550.50">
    <property type="match status" value="1"/>
</dbReference>
<keyword evidence="5" id="KW-0812">Transmembrane</keyword>
<dbReference type="Proteomes" id="UP000515154">
    <property type="component" value="Linkage group LG25"/>
</dbReference>
<evidence type="ECO:0000256" key="4">
    <source>
        <dbReference type="ARBA" id="ARBA00022679"/>
    </source>
</evidence>
<name>A0A6P7TM90_9MOLL</name>
<sequence length="310" mass="36168">MIQSKDLVNMRIHKKATLVFILLALCGFIVYKMSYSFDPTILHQYKPIWAEDERLNVVFLFAVKSYPENYELRKAIRETWGTYISSGSNSKILFYMGQSSRPEVNTKVAEESNHYEDIFQGDFIDSFENQSLCTLTAFKYMLRVYAQIRFLFKVEDSTFINIPRLIRVLKNRRELLHSFIMGHITNRTKPERNEKSPWYISENVYPSNSYPVYAQGAAYLLSGDLIQQLVRESFKVPLIWIEDIFITGILAQNLNVNYIHSKKFGSPEDSCENGEYIAISRLHTVEAMKRAYLAIEIPNERCAYGIKPKR</sequence>
<evidence type="ECO:0000256" key="10">
    <source>
        <dbReference type="ARBA" id="ARBA00023180"/>
    </source>
</evidence>
<dbReference type="Pfam" id="PF01762">
    <property type="entry name" value="Galactosyl_T"/>
    <property type="match status" value="1"/>
</dbReference>
<keyword evidence="6" id="KW-0735">Signal-anchor</keyword>
<evidence type="ECO:0000313" key="13">
    <source>
        <dbReference type="RefSeq" id="XP_029651110.1"/>
    </source>
</evidence>
<dbReference type="PANTHER" id="PTHR11214:SF314">
    <property type="entry name" value="HEXOSYLTRANSFERASE"/>
    <property type="match status" value="1"/>
</dbReference>
<reference evidence="13" key="1">
    <citation type="submission" date="2025-08" db="UniProtKB">
        <authorList>
            <consortium name="RefSeq"/>
        </authorList>
    </citation>
    <scope>IDENTIFICATION</scope>
</reference>
<dbReference type="GO" id="GO:0006493">
    <property type="term" value="P:protein O-linked glycosylation"/>
    <property type="evidence" value="ECO:0007669"/>
    <property type="project" value="TreeGrafter"/>
</dbReference>
<keyword evidence="10" id="KW-0325">Glycoprotein</keyword>
<evidence type="ECO:0000256" key="5">
    <source>
        <dbReference type="ARBA" id="ARBA00022692"/>
    </source>
</evidence>
<dbReference type="FunFam" id="3.90.550.50:FF:000001">
    <property type="entry name" value="Hexosyltransferase"/>
    <property type="match status" value="1"/>
</dbReference>
<comment type="subcellular location">
    <subcellularLocation>
        <location evidence="1 11">Golgi apparatus membrane</location>
        <topology evidence="1 11">Single-pass type II membrane protein</topology>
    </subcellularLocation>
</comment>
<keyword evidence="3 11" id="KW-0328">Glycosyltransferase</keyword>